<proteinExistence type="inferred from homology"/>
<comment type="cofactor">
    <cofactor evidence="4">
        <name>Zn(2+)</name>
        <dbReference type="ChEBI" id="CHEBI:29105"/>
    </cofactor>
    <text evidence="4">Binds 1 zinc ion per subunit.</text>
</comment>
<feature type="domain" description="Amidohydrolase-related" evidence="5">
    <location>
        <begin position="54"/>
        <end position="401"/>
    </location>
</feature>
<dbReference type="SUPFAM" id="SSF51338">
    <property type="entry name" value="Composite domain of metallo-dependent hydrolases"/>
    <property type="match status" value="1"/>
</dbReference>
<dbReference type="InterPro" id="IPR006680">
    <property type="entry name" value="Amidohydro-rel"/>
</dbReference>
<accession>A0A7D5HZZ9</accession>
<dbReference type="OrthoDB" id="372084at2157"/>
<feature type="binding site" evidence="4">
    <location>
        <position position="92"/>
    </location>
    <ligand>
        <name>substrate</name>
    </ligand>
</feature>
<dbReference type="AlphaFoldDB" id="A0A7D5HZZ9"/>
<dbReference type="HAMAP" id="MF_01281">
    <property type="entry name" value="MTA_SAH_deamin"/>
    <property type="match status" value="1"/>
</dbReference>
<dbReference type="EC" id="3.5.4.41" evidence="4"/>
<dbReference type="Gene3D" id="3.20.20.140">
    <property type="entry name" value="Metal-dependent hydrolases"/>
    <property type="match status" value="1"/>
</dbReference>
<keyword evidence="1 4" id="KW-0479">Metal-binding</keyword>
<dbReference type="EC" id="3.5.4.4" evidence="4"/>
<comment type="pathway">
    <text evidence="4">Amino-acid biosynthesis; S-adenosyl-L-methionine biosynthesis.</text>
</comment>
<dbReference type="EMBL" id="CP058215">
    <property type="protein sequence ID" value="QLC49386.1"/>
    <property type="molecule type" value="Genomic_DNA"/>
</dbReference>
<dbReference type="KEGG" id="mzi:HWN40_03475"/>
<dbReference type="GO" id="GO:0006556">
    <property type="term" value="P:S-adenosylmethionine biosynthetic process"/>
    <property type="evidence" value="ECO:0007669"/>
    <property type="project" value="UniProtKB-UniRule"/>
</dbReference>
<dbReference type="InterPro" id="IPR032466">
    <property type="entry name" value="Metal_Hydrolase"/>
</dbReference>
<dbReference type="GO" id="GO:0050270">
    <property type="term" value="F:S-adenosylhomocysteine deaminase activity"/>
    <property type="evidence" value="ECO:0007669"/>
    <property type="project" value="UniProtKB-EC"/>
</dbReference>
<feature type="binding site" evidence="4">
    <location>
        <position position="299"/>
    </location>
    <ligand>
        <name>substrate</name>
    </ligand>
</feature>
<name>A0A7D5HZZ9_9EURY</name>
<comment type="caution">
    <text evidence="4">Lacks conserved residue(s) required for the propagation of feature annotation.</text>
</comment>
<dbReference type="PANTHER" id="PTHR43794:SF11">
    <property type="entry name" value="AMIDOHYDROLASE-RELATED DOMAIN-CONTAINING PROTEIN"/>
    <property type="match status" value="1"/>
</dbReference>
<comment type="catalytic activity">
    <reaction evidence="4">
        <text>S-adenosyl-L-homocysteine + H2O + H(+) = S-inosyl-L-homocysteine + NH4(+)</text>
        <dbReference type="Rhea" id="RHEA:20716"/>
        <dbReference type="ChEBI" id="CHEBI:15377"/>
        <dbReference type="ChEBI" id="CHEBI:15378"/>
        <dbReference type="ChEBI" id="CHEBI:28938"/>
        <dbReference type="ChEBI" id="CHEBI:57856"/>
        <dbReference type="ChEBI" id="CHEBI:57985"/>
        <dbReference type="EC" id="3.5.4.28"/>
    </reaction>
</comment>
<dbReference type="GO" id="GO:0046872">
    <property type="term" value="F:metal ion binding"/>
    <property type="evidence" value="ECO:0007669"/>
    <property type="project" value="UniProtKB-KW"/>
</dbReference>
<feature type="binding site" evidence="4">
    <location>
        <position position="63"/>
    </location>
    <ligand>
        <name>Zn(2+)</name>
        <dbReference type="ChEBI" id="CHEBI:29105"/>
    </ligand>
</feature>
<dbReference type="EC" id="3.5.4.31" evidence="4"/>
<comment type="catalytic activity">
    <reaction evidence="4">
        <text>5'-deoxyadenosine + H2O + H(+) = 5'-deoxyinosine + NH4(+)</text>
        <dbReference type="Rhea" id="RHEA:42892"/>
        <dbReference type="ChEBI" id="CHEBI:15377"/>
        <dbReference type="ChEBI" id="CHEBI:15378"/>
        <dbReference type="ChEBI" id="CHEBI:17319"/>
        <dbReference type="ChEBI" id="CHEBI:28938"/>
        <dbReference type="ChEBI" id="CHEBI:82775"/>
        <dbReference type="EC" id="3.5.4.41"/>
    </reaction>
</comment>
<dbReference type="EC" id="3.5.4.28" evidence="4"/>
<feature type="binding site" evidence="4">
    <location>
        <position position="211"/>
    </location>
    <ligand>
        <name>Zn(2+)</name>
        <dbReference type="ChEBI" id="CHEBI:29105"/>
    </ligand>
</feature>
<feature type="binding site" evidence="4">
    <location>
        <position position="299"/>
    </location>
    <ligand>
        <name>Zn(2+)</name>
        <dbReference type="ChEBI" id="CHEBI:29105"/>
    </ligand>
</feature>
<dbReference type="GO" id="GO:0090614">
    <property type="term" value="F:5'-methylthioadenosine deaminase activity"/>
    <property type="evidence" value="ECO:0007669"/>
    <property type="project" value="UniProtKB-EC"/>
</dbReference>
<dbReference type="PANTHER" id="PTHR43794">
    <property type="entry name" value="AMINOHYDROLASE SSNA-RELATED"/>
    <property type="match status" value="1"/>
</dbReference>
<protein>
    <recommendedName>
        <fullName evidence="4">5'-deoxyadenosine deaminase</fullName>
        <shortName evidence="4">5'-dA deaminase</shortName>
        <ecNumber evidence="4">3.5.4.41</ecNumber>
    </recommendedName>
    <alternativeName>
        <fullName evidence="4">5'-methylthioadenosine deaminase</fullName>
        <shortName evidence="4">MTA deaminase</shortName>
        <ecNumber evidence="4">3.5.4.31</ecNumber>
    </alternativeName>
    <alternativeName>
        <fullName evidence="4">Adenosine deaminase</fullName>
        <ecNumber evidence="4">3.5.4.4</ecNumber>
    </alternativeName>
    <alternativeName>
        <fullName evidence="4">S-adenosylhomocysteine deaminase</fullName>
        <shortName evidence="4">SAH deaminase</shortName>
        <ecNumber evidence="4">3.5.4.28</ecNumber>
    </alternativeName>
</protein>
<feature type="binding site" evidence="4">
    <location>
        <position position="65"/>
    </location>
    <ligand>
        <name>Zn(2+)</name>
        <dbReference type="ChEBI" id="CHEBI:29105"/>
    </ligand>
</feature>
<comment type="catalytic activity">
    <reaction evidence="4">
        <text>S-methyl-5'-thioadenosine + H2O + H(+) = S-methyl-5'-thioinosine + NH4(+)</text>
        <dbReference type="Rhea" id="RHEA:25025"/>
        <dbReference type="ChEBI" id="CHEBI:15377"/>
        <dbReference type="ChEBI" id="CHEBI:15378"/>
        <dbReference type="ChEBI" id="CHEBI:17509"/>
        <dbReference type="ChEBI" id="CHEBI:28938"/>
        <dbReference type="ChEBI" id="CHEBI:48595"/>
        <dbReference type="EC" id="3.5.4.31"/>
    </reaction>
</comment>
<dbReference type="InterPro" id="IPR023512">
    <property type="entry name" value="Deaminase_MtaD/DadD"/>
</dbReference>
<dbReference type="Proteomes" id="UP000509594">
    <property type="component" value="Chromosome"/>
</dbReference>
<evidence type="ECO:0000313" key="6">
    <source>
        <dbReference type="EMBL" id="QLC49386.1"/>
    </source>
</evidence>
<keyword evidence="3 4" id="KW-0862">Zinc</keyword>
<reference evidence="6 7" key="1">
    <citation type="submission" date="2020-06" db="EMBL/GenBank/DDBJ databases">
        <title>Methanolobus halotolerans sp. nov., isolated from a saline lake Tus in Siberia.</title>
        <authorList>
            <person name="Shen Y."/>
            <person name="Chen S.-C."/>
            <person name="Lai M.-C."/>
            <person name="Huang H.-H."/>
            <person name="Chiu H.-H."/>
            <person name="Tang S.-L."/>
            <person name="Rogozin D.Y."/>
            <person name="Degermendzhy A.G."/>
        </authorList>
    </citation>
    <scope>NUCLEOTIDE SEQUENCE [LARGE SCALE GENOMIC DNA]</scope>
    <source>
        <strain evidence="6 7">DSM 21339</strain>
    </source>
</reference>
<dbReference type="UniPathway" id="UPA00315"/>
<dbReference type="Pfam" id="PF01979">
    <property type="entry name" value="Amidohydro_1"/>
    <property type="match status" value="1"/>
</dbReference>
<dbReference type="SUPFAM" id="SSF51556">
    <property type="entry name" value="Metallo-dependent hydrolases"/>
    <property type="match status" value="1"/>
</dbReference>
<keyword evidence="7" id="KW-1185">Reference proteome</keyword>
<comment type="miscellaneous">
    <text evidence="4">SAH is a product of SAM methyltransferases and is known to be a feedback inhibitor of these enzymes. As a result of this inhibition, organisms have evolved efficient enzymes to metabolize SAH via different pathways. The pathway found in methanogens differs from the canonical pathway, it uses the deamination of S-adenosyl-L-homocysteine to form S-inosyl-L-homocysteine for the regeneration of SAM from S-adenosyl-L-homocysteine. 5'-deoxyadenosine is a radical SAM enzyme reaction product which strongly inhibits radical SAM enzymes. A pathway for removing this product must be present in methanogens where the MTA/SAH nucleosidase which normally metabolizes this compound is absent.</text>
</comment>
<evidence type="ECO:0000256" key="2">
    <source>
        <dbReference type="ARBA" id="ARBA00022801"/>
    </source>
</evidence>
<evidence type="ECO:0000313" key="7">
    <source>
        <dbReference type="Proteomes" id="UP000509594"/>
    </source>
</evidence>
<comment type="catalytic activity">
    <reaction evidence="4">
        <text>adenosine + H2O + H(+) = inosine + NH4(+)</text>
        <dbReference type="Rhea" id="RHEA:24408"/>
        <dbReference type="ChEBI" id="CHEBI:15377"/>
        <dbReference type="ChEBI" id="CHEBI:15378"/>
        <dbReference type="ChEBI" id="CHEBI:16335"/>
        <dbReference type="ChEBI" id="CHEBI:17596"/>
        <dbReference type="ChEBI" id="CHEBI:28938"/>
        <dbReference type="EC" id="3.5.4.4"/>
    </reaction>
</comment>
<dbReference type="RefSeq" id="WP_176964449.1">
    <property type="nucleotide sequence ID" value="NZ_CP058215.1"/>
</dbReference>
<feature type="binding site" evidence="4">
    <location>
        <position position="184"/>
    </location>
    <ligand>
        <name>substrate</name>
    </ligand>
</feature>
<dbReference type="InterPro" id="IPR050287">
    <property type="entry name" value="MTA/SAH_deaminase"/>
</dbReference>
<gene>
    <name evidence="4" type="primary">dadD</name>
    <name evidence="6" type="ORF">HWN40_03475</name>
</gene>
<dbReference type="NCBIfam" id="NF004701">
    <property type="entry name" value="PRK06038.1"/>
    <property type="match status" value="1"/>
</dbReference>
<keyword evidence="2 4" id="KW-0378">Hydrolase</keyword>
<dbReference type="CDD" id="cd01298">
    <property type="entry name" value="ATZ_TRZ_like"/>
    <property type="match status" value="1"/>
</dbReference>
<comment type="subunit">
    <text evidence="4">Homotetramer.</text>
</comment>
<dbReference type="FunFam" id="3.20.20.140:FF:000014">
    <property type="entry name" value="5-methylthioadenosine/S-adenosylhomocysteine deaminase"/>
    <property type="match status" value="1"/>
</dbReference>
<dbReference type="GO" id="GO:0090613">
    <property type="term" value="F:5'-deoxyadenosine deaminase activity"/>
    <property type="evidence" value="ECO:0007669"/>
    <property type="project" value="UniProtKB-UniRule"/>
</dbReference>
<dbReference type="InterPro" id="IPR011059">
    <property type="entry name" value="Metal-dep_hydrolase_composite"/>
</dbReference>
<comment type="function">
    <text evidence="4">Catalyzes the deamination of three SAM-derived enzymatic products, namely 5'-deoxyadenosine, S-adenosyl-L-homocysteine, and 5'-methylthioadenosine, to produce the inosine analogs. Can also deaminate adenosine. The preferred substrate for this enzyme is 5'-deoxyadenosine, but all these substrates are efficiently deaminated. Likely functions in a S-adenosyl-L-methionine (SAM) recycling pathway from S-adenosyl-L-homocysteine (SAH) produced from SAM-dependent methylation reactions. May also be involved in the recycling of 5'-deoxyadenosine, whereupon the 5'-deoxyribose moiety of 5'-deoxyinosine is further metabolized to deoxyhexoses used for the biosynthesis of aromatic amino acids in methanogens.</text>
</comment>
<dbReference type="Gene3D" id="2.30.40.10">
    <property type="entry name" value="Urease, subunit C, domain 1"/>
    <property type="match status" value="1"/>
</dbReference>
<organism evidence="6 7">
    <name type="scientific">Methanolobus zinderi</name>
    <dbReference type="NCBI Taxonomy" id="536044"/>
    <lineage>
        <taxon>Archaea</taxon>
        <taxon>Methanobacteriati</taxon>
        <taxon>Methanobacteriota</taxon>
        <taxon>Stenosarchaea group</taxon>
        <taxon>Methanomicrobia</taxon>
        <taxon>Methanosarcinales</taxon>
        <taxon>Methanosarcinaceae</taxon>
        <taxon>Methanolobus</taxon>
    </lineage>
</organism>
<comment type="similarity">
    <text evidence="4">Belongs to the metallo-dependent hydrolases superfamily. MTA/SAH deaminase family.</text>
</comment>
<feature type="binding site" evidence="4">
    <location>
        <position position="214"/>
    </location>
    <ligand>
        <name>substrate</name>
    </ligand>
</feature>
<dbReference type="GO" id="GO:0004000">
    <property type="term" value="F:adenosine deaminase activity"/>
    <property type="evidence" value="ECO:0007669"/>
    <property type="project" value="UniProtKB-UniRule"/>
</dbReference>
<evidence type="ECO:0000259" key="5">
    <source>
        <dbReference type="Pfam" id="PF01979"/>
    </source>
</evidence>
<sequence>MADIIIKNAYILTMDPDREDIENGVVVIEDGKIKEIGKSTESKADKEIDAGGNVVMPGLVNTHCHAGMTLFRGYADDMPLQDWLENHIWPAEAKVSDEDIYIGTQLACLEMIRSGTTAFADMYIHMDKVAQAVDESGIRAALSYGMIDFGDKEKADVELEEGSRFVREWNGKADGRITTMYGPHAPNTCSRDFLIRVKEQAVKDNVRIHIHVLETEAELNYMKEQFGVCSIHFLKDIDFWGDDVLAAHCIWLSDGDIKILAEHGVNISHNVTSNMKLASGIAPVAKLLAVGANVSLGTDGCASNNNLDMFEEMKTAALLQKVSIMDPTVLPARQVLEMATVNGAKALGIKSGMIKEEYNADLIIVDMNKPHLTPAYDIASHMVYAANGRDVKTTIVNGKILMENYEVRCLDEQSIIEKMKKTSKDLVSRINS</sequence>
<evidence type="ECO:0000256" key="1">
    <source>
        <dbReference type="ARBA" id="ARBA00022723"/>
    </source>
</evidence>
<evidence type="ECO:0000256" key="4">
    <source>
        <dbReference type="HAMAP-Rule" id="MF_01281"/>
    </source>
</evidence>
<evidence type="ECO:0000256" key="3">
    <source>
        <dbReference type="ARBA" id="ARBA00022833"/>
    </source>
</evidence>
<dbReference type="GeneID" id="55820704"/>